<dbReference type="EMBL" id="DSGB01000005">
    <property type="protein sequence ID" value="HER96339.1"/>
    <property type="molecule type" value="Genomic_DNA"/>
</dbReference>
<organism evidence="1">
    <name type="scientific">Rhodothermus marinus</name>
    <name type="common">Rhodothermus obamensis</name>
    <dbReference type="NCBI Taxonomy" id="29549"/>
    <lineage>
        <taxon>Bacteria</taxon>
        <taxon>Pseudomonadati</taxon>
        <taxon>Rhodothermota</taxon>
        <taxon>Rhodothermia</taxon>
        <taxon>Rhodothermales</taxon>
        <taxon>Rhodothermaceae</taxon>
        <taxon>Rhodothermus</taxon>
    </lineage>
</organism>
<name>A0A7V2F6B0_RHOMR</name>
<dbReference type="SUPFAM" id="SSF82784">
    <property type="entry name" value="OsmC-like"/>
    <property type="match status" value="1"/>
</dbReference>
<dbReference type="Gene3D" id="3.30.300.20">
    <property type="match status" value="1"/>
</dbReference>
<dbReference type="InterPro" id="IPR052924">
    <property type="entry name" value="OsmC/Ohr_hydroprdx_reductase"/>
</dbReference>
<dbReference type="InterPro" id="IPR003718">
    <property type="entry name" value="OsmC/Ohr_fam"/>
</dbReference>
<dbReference type="AlphaFoldDB" id="A0A7V2F6B0"/>
<sequence>MQPTEDLVFRVSGVAESPARFRAQTRHFTVLVDEPEELGGTNKAPNPVEYVLIGFGGCLNVMAHLIAQELGFTIRRLEIELKGTLNPDRLFGRANDQRAGYKRIEVQLKVDTDADEATLQEWLARINDRCPVNDNLQHSTPVTLSVVLHHSTPSVHTAN</sequence>
<accession>A0A7V2F6B0</accession>
<gene>
    <name evidence="1" type="ORF">ENO59_07460</name>
</gene>
<dbReference type="InterPro" id="IPR036102">
    <property type="entry name" value="OsmC/Ohrsf"/>
</dbReference>
<dbReference type="PANTHER" id="PTHR35368:SF1">
    <property type="entry name" value="HYDROPEROXIDE REDUCTASE"/>
    <property type="match status" value="1"/>
</dbReference>
<evidence type="ECO:0000313" key="1">
    <source>
        <dbReference type="EMBL" id="HER96339.1"/>
    </source>
</evidence>
<proteinExistence type="predicted"/>
<dbReference type="Pfam" id="PF02566">
    <property type="entry name" value="OsmC"/>
    <property type="match status" value="1"/>
</dbReference>
<protein>
    <submittedName>
        <fullName evidence="1">OsmC family peroxiredoxin</fullName>
    </submittedName>
</protein>
<comment type="caution">
    <text evidence="1">The sequence shown here is derived from an EMBL/GenBank/DDBJ whole genome shotgun (WGS) entry which is preliminary data.</text>
</comment>
<dbReference type="PANTHER" id="PTHR35368">
    <property type="entry name" value="HYDROPEROXIDE REDUCTASE"/>
    <property type="match status" value="1"/>
</dbReference>
<dbReference type="InterPro" id="IPR015946">
    <property type="entry name" value="KH_dom-like_a/b"/>
</dbReference>
<reference evidence="1" key="1">
    <citation type="journal article" date="2020" name="mSystems">
        <title>Genome- and Community-Level Interaction Insights into Carbon Utilization and Element Cycling Functions of Hydrothermarchaeota in Hydrothermal Sediment.</title>
        <authorList>
            <person name="Zhou Z."/>
            <person name="Liu Y."/>
            <person name="Xu W."/>
            <person name="Pan J."/>
            <person name="Luo Z.H."/>
            <person name="Li M."/>
        </authorList>
    </citation>
    <scope>NUCLEOTIDE SEQUENCE [LARGE SCALE GENOMIC DNA]</scope>
    <source>
        <strain evidence="1">SpSt-143</strain>
    </source>
</reference>